<organism evidence="3 4">
    <name type="scientific">Paenibacillus agricola</name>
    <dbReference type="NCBI Taxonomy" id="2716264"/>
    <lineage>
        <taxon>Bacteria</taxon>
        <taxon>Bacillati</taxon>
        <taxon>Bacillota</taxon>
        <taxon>Bacilli</taxon>
        <taxon>Bacillales</taxon>
        <taxon>Paenibacillaceae</taxon>
        <taxon>Paenibacillus</taxon>
    </lineage>
</organism>
<dbReference type="PANTHER" id="PTHR46558:SF11">
    <property type="entry name" value="HTH-TYPE TRANSCRIPTIONAL REGULATOR XRE"/>
    <property type="match status" value="1"/>
</dbReference>
<dbReference type="CDD" id="cd00093">
    <property type="entry name" value="HTH_XRE"/>
    <property type="match status" value="1"/>
</dbReference>
<evidence type="ECO:0000313" key="4">
    <source>
        <dbReference type="Proteomes" id="UP001165962"/>
    </source>
</evidence>
<dbReference type="SMART" id="SM00530">
    <property type="entry name" value="HTH_XRE"/>
    <property type="match status" value="1"/>
</dbReference>
<sequence>MKYGHRIAGLRDEKHLTQEELAHKVGITRSALSHYENNRREPDYETIQKIADFFHVSVDYLMGRDEAPSQTPDPNASEFVSQLELSDQAVLDKFALMIDGRELTSEEAMRFIHFIRAQRSSS</sequence>
<dbReference type="PROSITE" id="PS50943">
    <property type="entry name" value="HTH_CROC1"/>
    <property type="match status" value="1"/>
</dbReference>
<dbReference type="PANTHER" id="PTHR46558">
    <property type="entry name" value="TRACRIPTIONAL REGULATORY PROTEIN-RELATED-RELATED"/>
    <property type="match status" value="1"/>
</dbReference>
<dbReference type="InterPro" id="IPR001387">
    <property type="entry name" value="Cro/C1-type_HTH"/>
</dbReference>
<evidence type="ECO:0000259" key="2">
    <source>
        <dbReference type="PROSITE" id="PS50943"/>
    </source>
</evidence>
<dbReference type="SUPFAM" id="SSF47413">
    <property type="entry name" value="lambda repressor-like DNA-binding domains"/>
    <property type="match status" value="1"/>
</dbReference>
<evidence type="ECO:0000256" key="1">
    <source>
        <dbReference type="ARBA" id="ARBA00023125"/>
    </source>
</evidence>
<dbReference type="Pfam" id="PF01381">
    <property type="entry name" value="HTH_3"/>
    <property type="match status" value="1"/>
</dbReference>
<feature type="domain" description="HTH cro/C1-type" evidence="2">
    <location>
        <begin position="7"/>
        <end position="61"/>
    </location>
</feature>
<gene>
    <name evidence="3" type="ORF">G9U52_06135</name>
</gene>
<dbReference type="Gene3D" id="1.10.260.40">
    <property type="entry name" value="lambda repressor-like DNA-binding domains"/>
    <property type="match status" value="1"/>
</dbReference>
<name>A0ABX0J0B8_9BACL</name>
<reference evidence="3" key="1">
    <citation type="submission" date="2020-03" db="EMBL/GenBank/DDBJ databases">
        <title>Draft sequencing of Paenibacilllus sp. S3N08.</title>
        <authorList>
            <person name="Kim D.-U."/>
        </authorList>
    </citation>
    <scope>NUCLEOTIDE SEQUENCE</scope>
    <source>
        <strain evidence="3">S3N08</strain>
    </source>
</reference>
<dbReference type="Proteomes" id="UP001165962">
    <property type="component" value="Unassembled WGS sequence"/>
</dbReference>
<dbReference type="InterPro" id="IPR010982">
    <property type="entry name" value="Lambda_DNA-bd_dom_sf"/>
</dbReference>
<evidence type="ECO:0000313" key="3">
    <source>
        <dbReference type="EMBL" id="NHN29408.1"/>
    </source>
</evidence>
<dbReference type="EMBL" id="JAAOIW010000002">
    <property type="protein sequence ID" value="NHN29408.1"/>
    <property type="molecule type" value="Genomic_DNA"/>
</dbReference>
<keyword evidence="4" id="KW-1185">Reference proteome</keyword>
<comment type="caution">
    <text evidence="3">The sequence shown here is derived from an EMBL/GenBank/DDBJ whole genome shotgun (WGS) entry which is preliminary data.</text>
</comment>
<protein>
    <submittedName>
        <fullName evidence="3">Helix-turn-helix transcriptional regulator</fullName>
    </submittedName>
</protein>
<keyword evidence="1" id="KW-0238">DNA-binding</keyword>
<accession>A0ABX0J0B8</accession>
<dbReference type="RefSeq" id="WP_166147334.1">
    <property type="nucleotide sequence ID" value="NZ_JAAOIW010000002.1"/>
</dbReference>
<proteinExistence type="predicted"/>